<name>A0ABP6G7L4_9ACTN</name>
<accession>A0ABP6G7L4</accession>
<dbReference type="EMBL" id="BAAASL010000011">
    <property type="protein sequence ID" value="GAA2718577.1"/>
    <property type="molecule type" value="Genomic_DNA"/>
</dbReference>
<keyword evidence="2" id="KW-1185">Reference proteome</keyword>
<sequence length="100" mass="11021">MPGLVRDFSAERLTLIAPREDSWAVVGPDGDVEEAGSRPVWDEVCEVYARWERAGRPEEYRLELACDGRQYITAGTGRDVLAWELPTPSGSINEGEGARG</sequence>
<organism evidence="1 2">
    <name type="scientific">Streptomyces luteosporeus</name>
    <dbReference type="NCBI Taxonomy" id="173856"/>
    <lineage>
        <taxon>Bacteria</taxon>
        <taxon>Bacillati</taxon>
        <taxon>Actinomycetota</taxon>
        <taxon>Actinomycetes</taxon>
        <taxon>Kitasatosporales</taxon>
        <taxon>Streptomycetaceae</taxon>
        <taxon>Streptomyces</taxon>
    </lineage>
</organism>
<proteinExistence type="predicted"/>
<evidence type="ECO:0008006" key="3">
    <source>
        <dbReference type="Google" id="ProtNLM"/>
    </source>
</evidence>
<evidence type="ECO:0000313" key="2">
    <source>
        <dbReference type="Proteomes" id="UP001500886"/>
    </source>
</evidence>
<gene>
    <name evidence="1" type="ORF">GCM10010315_34340</name>
</gene>
<comment type="caution">
    <text evidence="1">The sequence shown here is derived from an EMBL/GenBank/DDBJ whole genome shotgun (WGS) entry which is preliminary data.</text>
</comment>
<reference evidence="2" key="1">
    <citation type="journal article" date="2019" name="Int. J. Syst. Evol. Microbiol.">
        <title>The Global Catalogue of Microorganisms (GCM) 10K type strain sequencing project: providing services to taxonomists for standard genome sequencing and annotation.</title>
        <authorList>
            <consortium name="The Broad Institute Genomics Platform"/>
            <consortium name="The Broad Institute Genome Sequencing Center for Infectious Disease"/>
            <person name="Wu L."/>
            <person name="Ma J."/>
        </authorList>
    </citation>
    <scope>NUCLEOTIDE SEQUENCE [LARGE SCALE GENOMIC DNA]</scope>
    <source>
        <strain evidence="2">JCM 4542</strain>
    </source>
</reference>
<dbReference type="Proteomes" id="UP001500886">
    <property type="component" value="Unassembled WGS sequence"/>
</dbReference>
<evidence type="ECO:0000313" key="1">
    <source>
        <dbReference type="EMBL" id="GAA2718577.1"/>
    </source>
</evidence>
<protein>
    <recommendedName>
        <fullName evidence="3">Nucleotidyltransferase</fullName>
    </recommendedName>
</protein>